<dbReference type="RefSeq" id="YP_010799893.1">
    <property type="nucleotide sequence ID" value="NC_076692.1"/>
</dbReference>
<accession>A0AAE6H3E3</accession>
<dbReference type="InterPro" id="IPR021286">
    <property type="entry name" value="Baculovirus_E26"/>
</dbReference>
<proteinExistence type="predicted"/>
<evidence type="ECO:0000313" key="2">
    <source>
        <dbReference type="Proteomes" id="UP000831804"/>
    </source>
</evidence>
<sequence length="204" mass="22627">MEAGQMLFPYAVKRRSGAAAAALCGFMKTVVTTTTVAERNDNNERITRVIAQLQKTRLDFSKVVRLQRKRVRTMQKLIRKKNSVIANLTARLDTRRATSKTKHFAALICKNVVHTVSGSEHFVRQRAADLCAAGGEQVFCARRANCARDRRRIAAALTNALGASVEARAGNRRFEIANADQLISAKLIIQQVLHNGHHRDASAH</sequence>
<dbReference type="GeneID" id="80538327"/>
<name>A0AAE6H3E3_9ABAC</name>
<dbReference type="KEGG" id="vg:80538327"/>
<dbReference type="Pfam" id="PF11050">
    <property type="entry name" value="Viral_env_E26"/>
    <property type="match status" value="1"/>
</dbReference>
<reference evidence="1" key="1">
    <citation type="journal article" date="2019" name="Viruses">
        <title>A Nymphalid-Infecting Group I Alphabaculovirus Isolated from the Major Passion Fruit Caterpillar Pest Dione juno juno (Lepidoptera: Nymphalidae).</title>
        <authorList>
            <person name="Ribeiro B.M."/>
            <person name="Dos Santos E.R."/>
            <person name="Trentin L.B."/>
            <person name="da Silva L.A."/>
            <person name="de Melo F.L."/>
            <person name="Kitajima E.W."/>
            <person name="Ardisson-Araujo D.M.P."/>
        </authorList>
    </citation>
    <scope>NUCLEOTIDE SEQUENCE</scope>
    <source>
        <strain evidence="1">Araguari-MG</strain>
    </source>
</reference>
<gene>
    <name evidence="1" type="primary">odv-e26</name>
    <name evidence="1" type="ORF">DijuNPV-ORF-141</name>
</gene>
<organism evidence="1 2">
    <name type="scientific">Dione juno nucleopolyhedrovirus</name>
    <dbReference type="NCBI Taxonomy" id="2594175"/>
    <lineage>
        <taxon>Viruses</taxon>
        <taxon>Viruses incertae sedis</taxon>
        <taxon>Naldaviricetes</taxon>
        <taxon>Lefavirales</taxon>
        <taxon>Baculoviridae</taxon>
        <taxon>Alphabaculovirus</taxon>
        <taxon>Alphabaculovirus dijunonis</taxon>
    </lineage>
</organism>
<protein>
    <submittedName>
        <fullName evidence="1">ODV-E26</fullName>
    </submittedName>
</protein>
<evidence type="ECO:0000313" key="1">
    <source>
        <dbReference type="EMBL" id="QDL57075.1"/>
    </source>
</evidence>
<keyword evidence="2" id="KW-1185">Reference proteome</keyword>
<dbReference type="Proteomes" id="UP000831804">
    <property type="component" value="Segment"/>
</dbReference>
<dbReference type="EMBL" id="MK558262">
    <property type="protein sequence ID" value="QDL57075.1"/>
    <property type="molecule type" value="Genomic_DNA"/>
</dbReference>